<proteinExistence type="predicted"/>
<protein>
    <submittedName>
        <fullName evidence="3">Aminoacyl-tRNA hydrolase</fullName>
    </submittedName>
</protein>
<dbReference type="Proteomes" id="UP000267027">
    <property type="component" value="Unassembled WGS sequence"/>
</dbReference>
<accession>A0A0R3PMW3</accession>
<sequence length="73" mass="8462">MFVSGQRFYIFVFLRADDLSRCTQSLMSDCSKTIQTCSDYAVRTAVKKLHQEDDRLWTSTRITGSEEDEDVET</sequence>
<keyword evidence="2" id="KW-1185">Reference proteome</keyword>
<evidence type="ECO:0000313" key="2">
    <source>
        <dbReference type="Proteomes" id="UP000267027"/>
    </source>
</evidence>
<gene>
    <name evidence="1" type="ORF">ACOC_LOCUS6297</name>
</gene>
<reference evidence="3" key="1">
    <citation type="submission" date="2017-02" db="UniProtKB">
        <authorList>
            <consortium name="WormBaseParasite"/>
        </authorList>
    </citation>
    <scope>IDENTIFICATION</scope>
</reference>
<dbReference type="EMBL" id="UYYA01003934">
    <property type="protein sequence ID" value="VDM57882.1"/>
    <property type="molecule type" value="Genomic_DNA"/>
</dbReference>
<dbReference type="AlphaFoldDB" id="A0A0R3PMW3"/>
<reference evidence="1 2" key="2">
    <citation type="submission" date="2018-11" db="EMBL/GenBank/DDBJ databases">
        <authorList>
            <consortium name="Pathogen Informatics"/>
        </authorList>
    </citation>
    <scope>NUCLEOTIDE SEQUENCE [LARGE SCALE GENOMIC DNA]</scope>
    <source>
        <strain evidence="1 2">Costa Rica</strain>
    </source>
</reference>
<evidence type="ECO:0000313" key="1">
    <source>
        <dbReference type="EMBL" id="VDM57882.1"/>
    </source>
</evidence>
<dbReference type="WBParaSite" id="ACOC_0000629601-mRNA-1">
    <property type="protein sequence ID" value="ACOC_0000629601-mRNA-1"/>
    <property type="gene ID" value="ACOC_0000629601"/>
</dbReference>
<organism evidence="3">
    <name type="scientific">Angiostrongylus costaricensis</name>
    <name type="common">Nematode worm</name>
    <dbReference type="NCBI Taxonomy" id="334426"/>
    <lineage>
        <taxon>Eukaryota</taxon>
        <taxon>Metazoa</taxon>
        <taxon>Ecdysozoa</taxon>
        <taxon>Nematoda</taxon>
        <taxon>Chromadorea</taxon>
        <taxon>Rhabditida</taxon>
        <taxon>Rhabditina</taxon>
        <taxon>Rhabditomorpha</taxon>
        <taxon>Strongyloidea</taxon>
        <taxon>Metastrongylidae</taxon>
        <taxon>Angiostrongylus</taxon>
    </lineage>
</organism>
<evidence type="ECO:0000313" key="3">
    <source>
        <dbReference type="WBParaSite" id="ACOC_0000629601-mRNA-1"/>
    </source>
</evidence>
<name>A0A0R3PMW3_ANGCS</name>